<dbReference type="OrthoDB" id="2454520at2"/>
<evidence type="ECO:0008006" key="4">
    <source>
        <dbReference type="Google" id="ProtNLM"/>
    </source>
</evidence>
<dbReference type="STRING" id="582851.GCA_900162665_02644"/>
<gene>
    <name evidence="2" type="ORF">OSO01_04190</name>
</gene>
<keyword evidence="1" id="KW-1133">Transmembrane helix</keyword>
<dbReference type="Proteomes" id="UP000321558">
    <property type="component" value="Unassembled WGS sequence"/>
</dbReference>
<sequence>MSSIPIWVFAVILLIFLSGYMAIRAFLAEKKLDRQFIEREGKIYMERIQEERMKRREQE</sequence>
<evidence type="ECO:0000256" key="1">
    <source>
        <dbReference type="SAM" id="Phobius"/>
    </source>
</evidence>
<feature type="transmembrane region" description="Helical" evidence="1">
    <location>
        <begin position="6"/>
        <end position="27"/>
    </location>
</feature>
<dbReference type="InterPro" id="IPR025428">
    <property type="entry name" value="Spore_YhaL"/>
</dbReference>
<organism evidence="2 3">
    <name type="scientific">Oceanobacillus sojae</name>
    <dbReference type="NCBI Taxonomy" id="582851"/>
    <lineage>
        <taxon>Bacteria</taxon>
        <taxon>Bacillati</taxon>
        <taxon>Bacillota</taxon>
        <taxon>Bacilli</taxon>
        <taxon>Bacillales</taxon>
        <taxon>Bacillaceae</taxon>
        <taxon>Oceanobacillus</taxon>
    </lineage>
</organism>
<comment type="caution">
    <text evidence="2">The sequence shown here is derived from an EMBL/GenBank/DDBJ whole genome shotgun (WGS) entry which is preliminary data.</text>
</comment>
<dbReference type="AlphaFoldDB" id="A0A511ZE20"/>
<dbReference type="RefSeq" id="WP_147208153.1">
    <property type="nucleotide sequence ID" value="NZ_BJYM01000002.1"/>
</dbReference>
<dbReference type="Pfam" id="PF14147">
    <property type="entry name" value="Spore_YhaL"/>
    <property type="match status" value="1"/>
</dbReference>
<name>A0A511ZE20_9BACI</name>
<accession>A0A511ZE20</accession>
<reference evidence="2 3" key="1">
    <citation type="submission" date="2019-07" db="EMBL/GenBank/DDBJ databases">
        <title>Whole genome shotgun sequence of Oceanobacillus sojae NBRC 105379.</title>
        <authorList>
            <person name="Hosoyama A."/>
            <person name="Uohara A."/>
            <person name="Ohji S."/>
            <person name="Ichikawa N."/>
        </authorList>
    </citation>
    <scope>NUCLEOTIDE SEQUENCE [LARGE SCALE GENOMIC DNA]</scope>
    <source>
        <strain evidence="2 3">NBRC 105379</strain>
    </source>
</reference>
<evidence type="ECO:0000313" key="3">
    <source>
        <dbReference type="Proteomes" id="UP000321558"/>
    </source>
</evidence>
<proteinExistence type="predicted"/>
<keyword evidence="3" id="KW-1185">Reference proteome</keyword>
<protein>
    <recommendedName>
        <fullName evidence="4">SigE-dependent sporulation protein</fullName>
    </recommendedName>
</protein>
<keyword evidence="1" id="KW-0812">Transmembrane</keyword>
<keyword evidence="1" id="KW-0472">Membrane</keyword>
<evidence type="ECO:0000313" key="2">
    <source>
        <dbReference type="EMBL" id="GEN85680.1"/>
    </source>
</evidence>
<dbReference type="EMBL" id="BJYM01000002">
    <property type="protein sequence ID" value="GEN85680.1"/>
    <property type="molecule type" value="Genomic_DNA"/>
</dbReference>